<dbReference type="InterPro" id="IPR014284">
    <property type="entry name" value="RNA_pol_sigma-70_dom"/>
</dbReference>
<evidence type="ECO:0000256" key="4">
    <source>
        <dbReference type="ARBA" id="ARBA00023163"/>
    </source>
</evidence>
<keyword evidence="3" id="KW-0731">Sigma factor</keyword>
<dbReference type="Gene3D" id="1.10.1740.10">
    <property type="match status" value="1"/>
</dbReference>
<evidence type="ECO:0000313" key="7">
    <source>
        <dbReference type="EMBL" id="MET3793200.1"/>
    </source>
</evidence>
<dbReference type="PANTHER" id="PTHR43133">
    <property type="entry name" value="RNA POLYMERASE ECF-TYPE SIGMA FACTO"/>
    <property type="match status" value="1"/>
</dbReference>
<evidence type="ECO:0000256" key="2">
    <source>
        <dbReference type="ARBA" id="ARBA00023015"/>
    </source>
</evidence>
<organism evidence="7 8">
    <name type="scientific">Aquamicrobium terrae</name>
    <dbReference type="NCBI Taxonomy" id="1324945"/>
    <lineage>
        <taxon>Bacteria</taxon>
        <taxon>Pseudomonadati</taxon>
        <taxon>Pseudomonadota</taxon>
        <taxon>Alphaproteobacteria</taxon>
        <taxon>Hyphomicrobiales</taxon>
        <taxon>Phyllobacteriaceae</taxon>
        <taxon>Aquamicrobium</taxon>
    </lineage>
</organism>
<keyword evidence="8" id="KW-1185">Reference proteome</keyword>
<dbReference type="InterPro" id="IPR013249">
    <property type="entry name" value="RNA_pol_sigma70_r4_t2"/>
</dbReference>
<feature type="domain" description="RNA polymerase sigma factor 70 region 4 type 2" evidence="6">
    <location>
        <begin position="123"/>
        <end position="171"/>
    </location>
</feature>
<dbReference type="Pfam" id="PF04542">
    <property type="entry name" value="Sigma70_r2"/>
    <property type="match status" value="1"/>
</dbReference>
<dbReference type="PANTHER" id="PTHR43133:SF63">
    <property type="entry name" value="RNA POLYMERASE SIGMA FACTOR FECI-RELATED"/>
    <property type="match status" value="1"/>
</dbReference>
<gene>
    <name evidence="7" type="ORF">ABID37_003424</name>
</gene>
<evidence type="ECO:0000256" key="1">
    <source>
        <dbReference type="ARBA" id="ARBA00010641"/>
    </source>
</evidence>
<feature type="domain" description="RNA polymerase sigma-70 region 2" evidence="5">
    <location>
        <begin position="24"/>
        <end position="88"/>
    </location>
</feature>
<proteinExistence type="inferred from homology"/>
<evidence type="ECO:0000313" key="8">
    <source>
        <dbReference type="Proteomes" id="UP001549076"/>
    </source>
</evidence>
<evidence type="ECO:0000256" key="3">
    <source>
        <dbReference type="ARBA" id="ARBA00023082"/>
    </source>
</evidence>
<dbReference type="SUPFAM" id="SSF88659">
    <property type="entry name" value="Sigma3 and sigma4 domains of RNA polymerase sigma factors"/>
    <property type="match status" value="1"/>
</dbReference>
<sequence>MSFPAIVVRVDRLTLGKLIGAFVKVRPRLEAVAQARTGSRATAEDLIQDVWLKLENTRFDGEVENPGGFITQVANTTVAGHLRKERRRAEIDAEVCGLLWDSIDEASPERVLIGREKLCSVCAALDELPPKTRRIFLMNRIEQIPHRRIAETLGISEEAVYYHIRRALERLAELRDELAD</sequence>
<protein>
    <submittedName>
        <fullName evidence="7">RNA polymerase sigma-70 factor (ECF subfamily)</fullName>
    </submittedName>
</protein>
<dbReference type="SUPFAM" id="SSF88946">
    <property type="entry name" value="Sigma2 domain of RNA polymerase sigma factors"/>
    <property type="match status" value="1"/>
</dbReference>
<keyword evidence="4" id="KW-0804">Transcription</keyword>
<dbReference type="InterPro" id="IPR039425">
    <property type="entry name" value="RNA_pol_sigma-70-like"/>
</dbReference>
<dbReference type="InterPro" id="IPR036388">
    <property type="entry name" value="WH-like_DNA-bd_sf"/>
</dbReference>
<evidence type="ECO:0000259" key="5">
    <source>
        <dbReference type="Pfam" id="PF04542"/>
    </source>
</evidence>
<name>A0ABV2N2A9_9HYPH</name>
<dbReference type="InterPro" id="IPR013325">
    <property type="entry name" value="RNA_pol_sigma_r2"/>
</dbReference>
<dbReference type="NCBIfam" id="TIGR02937">
    <property type="entry name" value="sigma70-ECF"/>
    <property type="match status" value="1"/>
</dbReference>
<keyword evidence="2" id="KW-0805">Transcription regulation</keyword>
<accession>A0ABV2N2A9</accession>
<dbReference type="InterPro" id="IPR007627">
    <property type="entry name" value="RNA_pol_sigma70_r2"/>
</dbReference>
<evidence type="ECO:0000259" key="6">
    <source>
        <dbReference type="Pfam" id="PF08281"/>
    </source>
</evidence>
<dbReference type="Pfam" id="PF08281">
    <property type="entry name" value="Sigma70_r4_2"/>
    <property type="match status" value="1"/>
</dbReference>
<dbReference type="Gene3D" id="1.10.10.10">
    <property type="entry name" value="Winged helix-like DNA-binding domain superfamily/Winged helix DNA-binding domain"/>
    <property type="match status" value="1"/>
</dbReference>
<comment type="similarity">
    <text evidence="1">Belongs to the sigma-70 factor family. ECF subfamily.</text>
</comment>
<reference evidence="7 8" key="1">
    <citation type="submission" date="2024-06" db="EMBL/GenBank/DDBJ databases">
        <title>Genomic Encyclopedia of Type Strains, Phase IV (KMG-IV): sequencing the most valuable type-strain genomes for metagenomic binning, comparative biology and taxonomic classification.</title>
        <authorList>
            <person name="Goeker M."/>
        </authorList>
    </citation>
    <scope>NUCLEOTIDE SEQUENCE [LARGE SCALE GENOMIC DNA]</scope>
    <source>
        <strain evidence="7 8">DSM 27865</strain>
    </source>
</reference>
<dbReference type="Proteomes" id="UP001549076">
    <property type="component" value="Unassembled WGS sequence"/>
</dbReference>
<dbReference type="EMBL" id="JBEPML010000012">
    <property type="protein sequence ID" value="MET3793200.1"/>
    <property type="molecule type" value="Genomic_DNA"/>
</dbReference>
<dbReference type="InterPro" id="IPR013324">
    <property type="entry name" value="RNA_pol_sigma_r3/r4-like"/>
</dbReference>
<comment type="caution">
    <text evidence="7">The sequence shown here is derived from an EMBL/GenBank/DDBJ whole genome shotgun (WGS) entry which is preliminary data.</text>
</comment>